<dbReference type="PANTHER" id="PTHR23017:SF3">
    <property type="entry name" value="G-PROTEIN COUPLED RECEPTORS FAMILY 1 PROFILE DOMAIN-CONTAINING PROTEIN"/>
    <property type="match status" value="1"/>
</dbReference>
<dbReference type="PROSITE" id="PS50262">
    <property type="entry name" value="G_PROTEIN_RECEP_F1_2"/>
    <property type="match status" value="1"/>
</dbReference>
<dbReference type="CDD" id="cd00637">
    <property type="entry name" value="7tm_classA_rhodopsin-like"/>
    <property type="match status" value="1"/>
</dbReference>
<comment type="subcellular location">
    <subcellularLocation>
        <location evidence="1">Membrane</location>
    </subcellularLocation>
</comment>
<evidence type="ECO:0000256" key="3">
    <source>
        <dbReference type="ARBA" id="ARBA00022989"/>
    </source>
</evidence>
<feature type="domain" description="G-protein coupled receptors family 1 profile" evidence="6">
    <location>
        <begin position="21"/>
        <end position="190"/>
    </location>
</feature>
<evidence type="ECO:0000313" key="7">
    <source>
        <dbReference type="Proteomes" id="UP000046392"/>
    </source>
</evidence>
<dbReference type="WBParaSite" id="SPAL_0000865400.1">
    <property type="protein sequence ID" value="SPAL_0000865400.1"/>
    <property type="gene ID" value="SPAL_0000865400"/>
</dbReference>
<proteinExistence type="predicted"/>
<dbReference type="GO" id="GO:0016020">
    <property type="term" value="C:membrane"/>
    <property type="evidence" value="ECO:0007669"/>
    <property type="project" value="UniProtKB-SubCell"/>
</dbReference>
<accession>A0A0N5BS08</accession>
<dbReference type="InterPro" id="IPR019430">
    <property type="entry name" value="7TM_GPCR_serpentine_rcpt_Srx"/>
</dbReference>
<protein>
    <submittedName>
        <fullName evidence="8">G_PROTEIN_RECEP_F1_2 domain-containing protein</fullName>
    </submittedName>
</protein>
<feature type="transmembrane region" description="Helical" evidence="5">
    <location>
        <begin position="290"/>
        <end position="312"/>
    </location>
</feature>
<dbReference type="AlphaFoldDB" id="A0A0N5BS08"/>
<feature type="transmembrane region" description="Helical" evidence="5">
    <location>
        <begin position="48"/>
        <end position="68"/>
    </location>
</feature>
<feature type="transmembrane region" description="Helical" evidence="5">
    <location>
        <begin position="123"/>
        <end position="142"/>
    </location>
</feature>
<evidence type="ECO:0000256" key="4">
    <source>
        <dbReference type="ARBA" id="ARBA00023136"/>
    </source>
</evidence>
<dbReference type="PANTHER" id="PTHR23017">
    <property type="entry name" value="SERPENTINE RECEPTOR, CLASS X"/>
    <property type="match status" value="1"/>
</dbReference>
<dbReference type="Pfam" id="PF10328">
    <property type="entry name" value="7TM_GPCR_Srx"/>
    <property type="match status" value="2"/>
</dbReference>
<feature type="transmembrane region" description="Helical" evidence="5">
    <location>
        <begin position="88"/>
        <end position="111"/>
    </location>
</feature>
<dbReference type="InterPro" id="IPR000276">
    <property type="entry name" value="GPCR_Rhodpsn"/>
</dbReference>
<dbReference type="Gene3D" id="1.20.1070.10">
    <property type="entry name" value="Rhodopsin 7-helix transmembrane proteins"/>
    <property type="match status" value="1"/>
</dbReference>
<reference evidence="8" key="1">
    <citation type="submission" date="2017-02" db="UniProtKB">
        <authorList>
            <consortium name="WormBaseParasite"/>
        </authorList>
    </citation>
    <scope>IDENTIFICATION</scope>
</reference>
<dbReference type="Proteomes" id="UP000046392">
    <property type="component" value="Unplaced"/>
</dbReference>
<evidence type="ECO:0000259" key="6">
    <source>
        <dbReference type="PROSITE" id="PS50262"/>
    </source>
</evidence>
<keyword evidence="7" id="KW-1185">Reference proteome</keyword>
<dbReference type="SUPFAM" id="SSF81321">
    <property type="entry name" value="Family A G protein-coupled receptor-like"/>
    <property type="match status" value="1"/>
</dbReference>
<dbReference type="PRINTS" id="PR00237">
    <property type="entry name" value="GPCRRHODOPSN"/>
</dbReference>
<evidence type="ECO:0000256" key="5">
    <source>
        <dbReference type="SAM" id="Phobius"/>
    </source>
</evidence>
<keyword evidence="3 5" id="KW-1133">Transmembrane helix</keyword>
<evidence type="ECO:0000256" key="2">
    <source>
        <dbReference type="ARBA" id="ARBA00022692"/>
    </source>
</evidence>
<name>A0A0N5BS08_STREA</name>
<dbReference type="InterPro" id="IPR017452">
    <property type="entry name" value="GPCR_Rhodpsn_7TM"/>
</dbReference>
<dbReference type="GO" id="GO:0004930">
    <property type="term" value="F:G protein-coupled receptor activity"/>
    <property type="evidence" value="ECO:0007669"/>
    <property type="project" value="InterPro"/>
</dbReference>
<feature type="transmembrane region" description="Helical" evidence="5">
    <location>
        <begin position="6"/>
        <end position="27"/>
    </location>
</feature>
<keyword evidence="4 5" id="KW-0472">Membrane</keyword>
<organism evidence="7 8">
    <name type="scientific">Strongyloides papillosus</name>
    <name type="common">Intestinal threadworm</name>
    <dbReference type="NCBI Taxonomy" id="174720"/>
    <lineage>
        <taxon>Eukaryota</taxon>
        <taxon>Metazoa</taxon>
        <taxon>Ecdysozoa</taxon>
        <taxon>Nematoda</taxon>
        <taxon>Chromadorea</taxon>
        <taxon>Rhabditida</taxon>
        <taxon>Tylenchina</taxon>
        <taxon>Panagrolaimomorpha</taxon>
        <taxon>Strongyloidoidea</taxon>
        <taxon>Strongyloididae</taxon>
        <taxon>Strongyloides</taxon>
    </lineage>
</organism>
<evidence type="ECO:0000256" key="1">
    <source>
        <dbReference type="ARBA" id="ARBA00004370"/>
    </source>
</evidence>
<sequence length="328" mass="38326">MTDDILASAIFVILGMIGIIINSICIIKLLKMAEMQNIFGYICLNHSISNLSISLIYFFWTPLMILVLPRSNFIHYFNTKIGQIGLLFWYISIYCHVFICINRFIAVYFPLKYNSFFSSVKTKIILIILWTTAILHIIPYFFSTCDYYFDPDTYLFIFGDTNCSYILGNVIDFRLTTIYVIMTMSIDFLICVKLAIRFKKAINQNEIKRVKKKTTLSPFTVNRTMFKFTAIRKPTQKSQLKDATTTGGSSNKRTMKTKFFFQAFCQNIIFLLEILSFYVFSTYFTTKLGIMAFTSCAWILCHILDGFCLMMFNKEIRRTITRCELNHK</sequence>
<keyword evidence="2 5" id="KW-0812">Transmembrane</keyword>
<feature type="transmembrane region" description="Helical" evidence="5">
    <location>
        <begin position="177"/>
        <end position="196"/>
    </location>
</feature>
<feature type="transmembrane region" description="Helical" evidence="5">
    <location>
        <begin position="259"/>
        <end position="284"/>
    </location>
</feature>
<evidence type="ECO:0000313" key="8">
    <source>
        <dbReference type="WBParaSite" id="SPAL_0000865400.1"/>
    </source>
</evidence>